<evidence type="ECO:0000313" key="6">
    <source>
        <dbReference type="Proteomes" id="UP000264310"/>
    </source>
</evidence>
<feature type="region of interest" description="Disordered" evidence="3">
    <location>
        <begin position="36"/>
        <end position="75"/>
    </location>
</feature>
<dbReference type="CDD" id="cd00254">
    <property type="entry name" value="LT-like"/>
    <property type="match status" value="1"/>
</dbReference>
<dbReference type="AlphaFoldDB" id="A0A371WY31"/>
<comment type="caution">
    <text evidence="5">The sequence shown here is derived from an EMBL/GenBank/DDBJ whole genome shotgun (WGS) entry which is preliminary data.</text>
</comment>
<evidence type="ECO:0000313" key="5">
    <source>
        <dbReference type="EMBL" id="RFC61872.1"/>
    </source>
</evidence>
<organism evidence="5 6">
    <name type="scientific">Fulvimarina endophytica</name>
    <dbReference type="NCBI Taxonomy" id="2293836"/>
    <lineage>
        <taxon>Bacteria</taxon>
        <taxon>Pseudomonadati</taxon>
        <taxon>Pseudomonadota</taxon>
        <taxon>Alphaproteobacteria</taxon>
        <taxon>Hyphomicrobiales</taxon>
        <taxon>Aurantimonadaceae</taxon>
        <taxon>Fulvimarina</taxon>
    </lineage>
</organism>
<dbReference type="EMBL" id="QURL01000012">
    <property type="protein sequence ID" value="RFC61872.1"/>
    <property type="molecule type" value="Genomic_DNA"/>
</dbReference>
<dbReference type="InterPro" id="IPR008258">
    <property type="entry name" value="Transglycosylase_SLT_dom_1"/>
</dbReference>
<feature type="domain" description="Transglycosylase SLT" evidence="4">
    <location>
        <begin position="107"/>
        <end position="202"/>
    </location>
</feature>
<evidence type="ECO:0000256" key="2">
    <source>
        <dbReference type="ARBA" id="ARBA00009387"/>
    </source>
</evidence>
<dbReference type="SUPFAM" id="SSF53955">
    <property type="entry name" value="Lysozyme-like"/>
    <property type="match status" value="1"/>
</dbReference>
<dbReference type="Gene3D" id="1.10.530.10">
    <property type="match status" value="1"/>
</dbReference>
<accession>A0A371WY31</accession>
<keyword evidence="6" id="KW-1185">Reference proteome</keyword>
<name>A0A371WY31_9HYPH</name>
<reference evidence="5 6" key="1">
    <citation type="submission" date="2018-08" db="EMBL/GenBank/DDBJ databases">
        <title>Fulvimarina sp. 85, whole genome shotgun sequence.</title>
        <authorList>
            <person name="Tuo L."/>
        </authorList>
    </citation>
    <scope>NUCLEOTIDE SEQUENCE [LARGE SCALE GENOMIC DNA]</scope>
    <source>
        <strain evidence="5 6">85</strain>
    </source>
</reference>
<dbReference type="Pfam" id="PF01464">
    <property type="entry name" value="SLT"/>
    <property type="match status" value="1"/>
</dbReference>
<evidence type="ECO:0000256" key="3">
    <source>
        <dbReference type="SAM" id="MobiDB-lite"/>
    </source>
</evidence>
<protein>
    <submittedName>
        <fullName evidence="5">Lytic transglycosylase domain-containing protein</fullName>
    </submittedName>
</protein>
<dbReference type="RefSeq" id="WP_116684813.1">
    <property type="nucleotide sequence ID" value="NZ_QURL01000012.1"/>
</dbReference>
<feature type="compositionally biased region" description="Polar residues" evidence="3">
    <location>
        <begin position="54"/>
        <end position="70"/>
    </location>
</feature>
<gene>
    <name evidence="5" type="ORF">DYI37_18770</name>
</gene>
<proteinExistence type="inferred from homology"/>
<sequence length="220" mass="23177">MVFSVRGDGALRAQTHQSAFSKSYGDASREGGSGLFIFGESNEDDGADGGPNEASVNSTSGERTSVSPHSTIATAPTPPAAILTAIDDTAIRYGSHPALRTASLTVSDWRRYFRANIEIESAYDPDATSPVGALGLGQLMPETAANLGVDPSNVVQNLDGSARYLLAMLERFGDEKLALAAYNAGPEAVARHGGIPPFEETRNHVVRVMAVAERLNGETR</sequence>
<evidence type="ECO:0000259" key="4">
    <source>
        <dbReference type="Pfam" id="PF01464"/>
    </source>
</evidence>
<dbReference type="PANTHER" id="PTHR37423">
    <property type="entry name" value="SOLUBLE LYTIC MUREIN TRANSGLYCOSYLASE-RELATED"/>
    <property type="match status" value="1"/>
</dbReference>
<comment type="similarity">
    <text evidence="1">Belongs to the transglycosylase Slt family.</text>
</comment>
<comment type="similarity">
    <text evidence="2">Belongs to the virb1 family.</text>
</comment>
<dbReference type="PANTHER" id="PTHR37423:SF2">
    <property type="entry name" value="MEMBRANE-BOUND LYTIC MUREIN TRANSGLYCOSYLASE C"/>
    <property type="match status" value="1"/>
</dbReference>
<dbReference type="OrthoDB" id="9801695at2"/>
<dbReference type="InterPro" id="IPR023346">
    <property type="entry name" value="Lysozyme-like_dom_sf"/>
</dbReference>
<evidence type="ECO:0000256" key="1">
    <source>
        <dbReference type="ARBA" id="ARBA00007734"/>
    </source>
</evidence>
<dbReference type="Proteomes" id="UP000264310">
    <property type="component" value="Unassembled WGS sequence"/>
</dbReference>